<accession>A0A1H7BVB1</accession>
<feature type="compositionally biased region" description="Polar residues" evidence="1">
    <location>
        <begin position="224"/>
        <end position="241"/>
    </location>
</feature>
<dbReference type="AlphaFoldDB" id="A0A1H7BVB1"/>
<dbReference type="SUPFAM" id="SSF69279">
    <property type="entry name" value="Phage tail proteins"/>
    <property type="match status" value="1"/>
</dbReference>
<evidence type="ECO:0008006" key="4">
    <source>
        <dbReference type="Google" id="ProtNLM"/>
    </source>
</evidence>
<dbReference type="EMBL" id="FNZK01000017">
    <property type="protein sequence ID" value="SEJ78632.1"/>
    <property type="molecule type" value="Genomic_DNA"/>
</dbReference>
<keyword evidence="3" id="KW-1185">Reference proteome</keyword>
<dbReference type="STRING" id="84035.SAMN05660742_11712"/>
<dbReference type="SUPFAM" id="SSF69255">
    <property type="entry name" value="gp5 N-terminal domain-like"/>
    <property type="match status" value="1"/>
</dbReference>
<dbReference type="Proteomes" id="UP000199662">
    <property type="component" value="Unassembled WGS sequence"/>
</dbReference>
<evidence type="ECO:0000256" key="1">
    <source>
        <dbReference type="SAM" id="MobiDB-lite"/>
    </source>
</evidence>
<name>A0A1H7BVB1_9FIRM</name>
<organism evidence="2 3">
    <name type="scientific">Propionispira arboris</name>
    <dbReference type="NCBI Taxonomy" id="84035"/>
    <lineage>
        <taxon>Bacteria</taxon>
        <taxon>Bacillati</taxon>
        <taxon>Bacillota</taxon>
        <taxon>Negativicutes</taxon>
        <taxon>Selenomonadales</taxon>
        <taxon>Selenomonadaceae</taxon>
        <taxon>Propionispira</taxon>
    </lineage>
</organism>
<protein>
    <recommendedName>
        <fullName evidence="4">Phage late control gene D protein (GPD)</fullName>
    </recommendedName>
</protein>
<proteinExistence type="predicted"/>
<evidence type="ECO:0000313" key="3">
    <source>
        <dbReference type="Proteomes" id="UP000199662"/>
    </source>
</evidence>
<sequence>MENYEQQAVEALASAGKAISWHSVHFSPYEFKDILTLKITQEINEHAKLYINGTLPDIVTEQKQDYVQTTTENTPVTLKYIDGKGTEKILFKGFVTNISQRTVAGLRHLDIEASSFSYQLDVIKHNRSFQREGEPYSYIFERVNSLAREYVPNLKDDVVTTEDNLDEASTECLVIQYQESDWEFLKRLASHFNLGLTPDITFDSPKVYFGLPPQPRQEDDQDQNGNTGEENSNQKQESTGPELNVSDYKIHRNMKAYAVASKNNRKNSGVAFSENDFTYCEAKSLDLLQLGQMVTFLGLTWYIRSIQTVMEKGAVNNTYILTTKQGLMQDDLYNTKLAGISLHGVVKEVSKDQVKVHITEIDEEWDDGGTWFFPYTTVYSSPDGSGWYCMPEIGDNVRVYFPGNKEEQAVAASSVNLTPSKRGKRDDPDTKILSTVYGKQVILNPGGIEIIANDNLLMTLTDDGGVTIKSDKKITLEAEEDIEITSKTSKIAISGMEEISIQQGAGEINLKGDINLRGAKVNVQK</sequence>
<dbReference type="RefSeq" id="WP_091833514.1">
    <property type="nucleotide sequence ID" value="NZ_FNZK01000017.1"/>
</dbReference>
<reference evidence="2 3" key="1">
    <citation type="submission" date="2016-10" db="EMBL/GenBank/DDBJ databases">
        <authorList>
            <person name="de Groot N.N."/>
        </authorList>
    </citation>
    <scope>NUCLEOTIDE SEQUENCE [LARGE SCALE GENOMIC DNA]</scope>
    <source>
        <strain evidence="2 3">DSM 2179</strain>
    </source>
</reference>
<gene>
    <name evidence="2" type="ORF">SAMN05660742_11712</name>
</gene>
<evidence type="ECO:0000313" key="2">
    <source>
        <dbReference type="EMBL" id="SEJ78632.1"/>
    </source>
</evidence>
<feature type="region of interest" description="Disordered" evidence="1">
    <location>
        <begin position="207"/>
        <end position="245"/>
    </location>
</feature>